<keyword evidence="3" id="KW-0444">Lipid biosynthesis</keyword>
<dbReference type="GO" id="GO:0030674">
    <property type="term" value="F:protein-macromolecule adaptor activity"/>
    <property type="evidence" value="ECO:0007669"/>
    <property type="project" value="TreeGrafter"/>
</dbReference>
<dbReference type="GO" id="GO:0016126">
    <property type="term" value="P:sterol biosynthetic process"/>
    <property type="evidence" value="ECO:0007669"/>
    <property type="project" value="UniProtKB-KW"/>
</dbReference>
<dbReference type="Pfam" id="PF03694">
    <property type="entry name" value="Erg28"/>
    <property type="match status" value="1"/>
</dbReference>
<proteinExistence type="inferred from homology"/>
<dbReference type="GO" id="GO:0005789">
    <property type="term" value="C:endoplasmic reticulum membrane"/>
    <property type="evidence" value="ECO:0007669"/>
    <property type="project" value="UniProtKB-SubCell"/>
</dbReference>
<keyword evidence="9" id="KW-0443">Lipid metabolism</keyword>
<keyword evidence="11" id="KW-1207">Sterol metabolism</keyword>
<evidence type="ECO:0000256" key="3">
    <source>
        <dbReference type="ARBA" id="ARBA00022516"/>
    </source>
</evidence>
<comment type="caution">
    <text evidence="14">The sequence shown here is derived from an EMBL/GenBank/DDBJ whole genome shotgun (WGS) entry which is preliminary data.</text>
</comment>
<comment type="subcellular location">
    <subcellularLocation>
        <location evidence="1">Endoplasmic reticulum membrane</location>
        <topology evidence="1">Multi-pass membrane protein</topology>
    </subcellularLocation>
</comment>
<evidence type="ECO:0000256" key="4">
    <source>
        <dbReference type="ARBA" id="ARBA00022692"/>
    </source>
</evidence>
<dbReference type="Proteomes" id="UP000735302">
    <property type="component" value="Unassembled WGS sequence"/>
</dbReference>
<organism evidence="14 15">
    <name type="scientific">Plakobranchus ocellatus</name>
    <dbReference type="NCBI Taxonomy" id="259542"/>
    <lineage>
        <taxon>Eukaryota</taxon>
        <taxon>Metazoa</taxon>
        <taxon>Spiralia</taxon>
        <taxon>Lophotrochozoa</taxon>
        <taxon>Mollusca</taxon>
        <taxon>Gastropoda</taxon>
        <taxon>Heterobranchia</taxon>
        <taxon>Euthyneura</taxon>
        <taxon>Panpulmonata</taxon>
        <taxon>Sacoglossa</taxon>
        <taxon>Placobranchoidea</taxon>
        <taxon>Plakobranchidae</taxon>
        <taxon>Plakobranchus</taxon>
    </lineage>
</organism>
<keyword evidence="6" id="KW-0752">Steroid biosynthesis</keyword>
<evidence type="ECO:0000256" key="8">
    <source>
        <dbReference type="ARBA" id="ARBA00023011"/>
    </source>
</evidence>
<dbReference type="EMBL" id="BLXT01008384">
    <property type="protein sequence ID" value="GFO48194.1"/>
    <property type="molecule type" value="Genomic_DNA"/>
</dbReference>
<keyword evidence="15" id="KW-1185">Reference proteome</keyword>
<evidence type="ECO:0000256" key="9">
    <source>
        <dbReference type="ARBA" id="ARBA00023098"/>
    </source>
</evidence>
<evidence type="ECO:0000256" key="11">
    <source>
        <dbReference type="ARBA" id="ARBA00023166"/>
    </source>
</evidence>
<evidence type="ECO:0000256" key="7">
    <source>
        <dbReference type="ARBA" id="ARBA00022989"/>
    </source>
</evidence>
<reference evidence="14 15" key="1">
    <citation type="journal article" date="2021" name="Elife">
        <title>Chloroplast acquisition without the gene transfer in kleptoplastic sea slugs, Plakobranchus ocellatus.</title>
        <authorList>
            <person name="Maeda T."/>
            <person name="Takahashi S."/>
            <person name="Yoshida T."/>
            <person name="Shimamura S."/>
            <person name="Takaki Y."/>
            <person name="Nagai Y."/>
            <person name="Toyoda A."/>
            <person name="Suzuki Y."/>
            <person name="Arimoto A."/>
            <person name="Ishii H."/>
            <person name="Satoh N."/>
            <person name="Nishiyama T."/>
            <person name="Hasebe M."/>
            <person name="Maruyama T."/>
            <person name="Minagawa J."/>
            <person name="Obokata J."/>
            <person name="Shigenobu S."/>
        </authorList>
    </citation>
    <scope>NUCLEOTIDE SEQUENCE [LARGE SCALE GENOMIC DNA]</scope>
</reference>
<dbReference type="InterPro" id="IPR005352">
    <property type="entry name" value="Erg28"/>
</dbReference>
<evidence type="ECO:0000313" key="15">
    <source>
        <dbReference type="Proteomes" id="UP000735302"/>
    </source>
</evidence>
<dbReference type="AlphaFoldDB" id="A0AAV4DVY9"/>
<name>A0AAV4DVY9_9GAST</name>
<protein>
    <submittedName>
        <fullName evidence="14">Ergosterol biosynthetic protein 28</fullName>
    </submittedName>
</protein>
<keyword evidence="10 13" id="KW-0472">Membrane</keyword>
<evidence type="ECO:0000256" key="6">
    <source>
        <dbReference type="ARBA" id="ARBA00022955"/>
    </source>
</evidence>
<gene>
    <name evidence="14" type="ORF">PoB_007469900</name>
</gene>
<keyword evidence="5" id="KW-0256">Endoplasmic reticulum</keyword>
<evidence type="ECO:0000313" key="14">
    <source>
        <dbReference type="EMBL" id="GFO48194.1"/>
    </source>
</evidence>
<accession>A0AAV4DVY9</accession>
<evidence type="ECO:0000256" key="1">
    <source>
        <dbReference type="ARBA" id="ARBA00004477"/>
    </source>
</evidence>
<feature type="transmembrane region" description="Helical" evidence="13">
    <location>
        <begin position="12"/>
        <end position="36"/>
    </location>
</feature>
<evidence type="ECO:0000256" key="5">
    <source>
        <dbReference type="ARBA" id="ARBA00022824"/>
    </source>
</evidence>
<evidence type="ECO:0000256" key="10">
    <source>
        <dbReference type="ARBA" id="ARBA00023136"/>
    </source>
</evidence>
<comment type="similarity">
    <text evidence="2">Belongs to the ERG28 family.</text>
</comment>
<feature type="transmembrane region" description="Helical" evidence="13">
    <location>
        <begin position="113"/>
        <end position="132"/>
    </location>
</feature>
<keyword evidence="7 13" id="KW-1133">Transmembrane helix</keyword>
<sequence length="156" mass="17548">MSGTPSFVNLLRIWIGFVGVIAFGSAVQCFINPNYIYERIYTSNNENVSTLTSRLFGVWTFLSGSLRVMCALDLYNKRLYHVTLLSFILALGHFISEVYIYRTAQLQSAGILAPLFVSSTSILLMLIGYTYVGEEDPRAKFGNENDILVPKKKKSQ</sequence>
<keyword evidence="12" id="KW-0753">Steroid metabolism</keyword>
<evidence type="ECO:0000256" key="2">
    <source>
        <dbReference type="ARBA" id="ARBA00005377"/>
    </source>
</evidence>
<keyword evidence="8" id="KW-0756">Sterol biosynthesis</keyword>
<evidence type="ECO:0000256" key="13">
    <source>
        <dbReference type="SAM" id="Phobius"/>
    </source>
</evidence>
<evidence type="ECO:0000256" key="12">
    <source>
        <dbReference type="ARBA" id="ARBA00023221"/>
    </source>
</evidence>
<keyword evidence="4 13" id="KW-0812">Transmembrane</keyword>
<dbReference type="PANTHER" id="PTHR15451">
    <property type="entry name" value="ERGOSTEROL BIOSYNTHETIC PROTEIN 28-RELATED"/>
    <property type="match status" value="1"/>
</dbReference>
<dbReference type="PANTHER" id="PTHR15451:SF19">
    <property type="entry name" value="ERGOSTEROL BIOSYNTHETIC PROTEIN 28 HOMOLOG"/>
    <property type="match status" value="1"/>
</dbReference>
<feature type="transmembrane region" description="Helical" evidence="13">
    <location>
        <begin position="82"/>
        <end position="101"/>
    </location>
</feature>